<dbReference type="SUPFAM" id="SSF48452">
    <property type="entry name" value="TPR-like"/>
    <property type="match status" value="1"/>
</dbReference>
<keyword evidence="3" id="KW-1185">Reference proteome</keyword>
<dbReference type="CDD" id="cd03024">
    <property type="entry name" value="DsbA_FrnE"/>
    <property type="match status" value="1"/>
</dbReference>
<dbReference type="Pfam" id="PF14559">
    <property type="entry name" value="TPR_19"/>
    <property type="match status" value="1"/>
</dbReference>
<name>A0A1C5HAE0_9ACTN</name>
<dbReference type="InterPro" id="IPR036249">
    <property type="entry name" value="Thioredoxin-like_sf"/>
</dbReference>
<dbReference type="EMBL" id="LT607750">
    <property type="protein sequence ID" value="SCG43006.1"/>
    <property type="molecule type" value="Genomic_DNA"/>
</dbReference>
<dbReference type="Pfam" id="PF01323">
    <property type="entry name" value="DSBA"/>
    <property type="match status" value="1"/>
</dbReference>
<proteinExistence type="predicted"/>
<evidence type="ECO:0000313" key="2">
    <source>
        <dbReference type="EMBL" id="SCG43006.1"/>
    </source>
</evidence>
<evidence type="ECO:0000259" key="1">
    <source>
        <dbReference type="Pfam" id="PF01323"/>
    </source>
</evidence>
<dbReference type="SUPFAM" id="SSF52833">
    <property type="entry name" value="Thioredoxin-like"/>
    <property type="match status" value="1"/>
</dbReference>
<organism evidence="2 3">
    <name type="scientific">Micromonospora echinaurantiaca</name>
    <dbReference type="NCBI Taxonomy" id="47857"/>
    <lineage>
        <taxon>Bacteria</taxon>
        <taxon>Bacillati</taxon>
        <taxon>Actinomycetota</taxon>
        <taxon>Actinomycetes</taxon>
        <taxon>Micromonosporales</taxon>
        <taxon>Micromonosporaceae</taxon>
        <taxon>Micromonospora</taxon>
    </lineage>
</organism>
<dbReference type="Gene3D" id="3.40.30.10">
    <property type="entry name" value="Glutaredoxin"/>
    <property type="match status" value="1"/>
</dbReference>
<dbReference type="InterPro" id="IPR011990">
    <property type="entry name" value="TPR-like_helical_dom_sf"/>
</dbReference>
<dbReference type="GO" id="GO:0016853">
    <property type="term" value="F:isomerase activity"/>
    <property type="evidence" value="ECO:0007669"/>
    <property type="project" value="UniProtKB-KW"/>
</dbReference>
<dbReference type="Gene3D" id="1.25.40.10">
    <property type="entry name" value="Tetratricopeptide repeat domain"/>
    <property type="match status" value="1"/>
</dbReference>
<reference evidence="2 3" key="1">
    <citation type="submission" date="2016-06" db="EMBL/GenBank/DDBJ databases">
        <authorList>
            <person name="Kjaerup R.B."/>
            <person name="Dalgaard T.S."/>
            <person name="Juul-Madsen H.R."/>
        </authorList>
    </citation>
    <scope>NUCLEOTIDE SEQUENCE [LARGE SCALE GENOMIC DNA]</scope>
    <source>
        <strain evidence="2 3">DSM 43904</strain>
    </source>
</reference>
<dbReference type="PANTHER" id="PTHR13887:SF41">
    <property type="entry name" value="THIOREDOXIN SUPERFAMILY PROTEIN"/>
    <property type="match status" value="1"/>
</dbReference>
<evidence type="ECO:0000313" key="3">
    <source>
        <dbReference type="Proteomes" id="UP000198217"/>
    </source>
</evidence>
<sequence length="336" mass="36347">MRQVLCNLPIMRIEIWADVVCPWAYIGKRRLERALASWEDDPVEVVWRPYRIDPSAPTPGEPLAEVLRDPMVDAALRGCAPHLTPGENRERVSRIALAEGLGPRWGAGWRASSHDAHRLIALAHEAGVPHLQDAVAEEVMRAHFVDALDISLPAVLDEVSRRAGFPTGSGLLADGGGDTIVRELVLRGRAAGVATSPTFVVNGAALRGAQPPEVIHAFLAEAAGRNPRHVPEEVERLRHAEALLDLGDPLGALTLLRPLLDIHGDDRGTRLLAARAYFHSAQLNRALRILEPLAAQAPDDSYVQLLLGRTLQRQGEAGRAAVHLHLAAAMSPGYTG</sequence>
<dbReference type="AlphaFoldDB" id="A0A1C5HAE0"/>
<protein>
    <submittedName>
        <fullName evidence="2">Predicted dithiol-disulfide isomerase, DsbA family</fullName>
    </submittedName>
</protein>
<dbReference type="Proteomes" id="UP000198217">
    <property type="component" value="Chromosome I"/>
</dbReference>
<dbReference type="PANTHER" id="PTHR13887">
    <property type="entry name" value="GLUTATHIONE S-TRANSFERASE KAPPA"/>
    <property type="match status" value="1"/>
</dbReference>
<gene>
    <name evidence="2" type="ORF">GA0070609_1255</name>
</gene>
<dbReference type="InterPro" id="IPR001853">
    <property type="entry name" value="DSBA-like_thioredoxin_dom"/>
</dbReference>
<dbReference type="GO" id="GO:0016491">
    <property type="term" value="F:oxidoreductase activity"/>
    <property type="evidence" value="ECO:0007669"/>
    <property type="project" value="InterPro"/>
</dbReference>
<feature type="domain" description="DSBA-like thioredoxin" evidence="1">
    <location>
        <begin position="13"/>
        <end position="219"/>
    </location>
</feature>
<keyword evidence="2" id="KW-0413">Isomerase</keyword>
<accession>A0A1C5HAE0</accession>